<comment type="caution">
    <text evidence="7">The sequence shown here is derived from an EMBL/GenBank/DDBJ whole genome shotgun (WGS) entry which is preliminary data.</text>
</comment>
<dbReference type="Pfam" id="PF00160">
    <property type="entry name" value="Pro_isomerase"/>
    <property type="match status" value="2"/>
</dbReference>
<dbReference type="AlphaFoldDB" id="A0A948X8I8"/>
<dbReference type="PANTHER" id="PTHR45625:SF4">
    <property type="entry name" value="PEPTIDYLPROLYL ISOMERASE DOMAIN AND WD REPEAT-CONTAINING PROTEIN 1"/>
    <property type="match status" value="1"/>
</dbReference>
<feature type="chain" id="PRO_5038041900" description="peptidylprolyl isomerase" evidence="5">
    <location>
        <begin position="19"/>
        <end position="276"/>
    </location>
</feature>
<evidence type="ECO:0000313" key="7">
    <source>
        <dbReference type="EMBL" id="MBU3857023.1"/>
    </source>
</evidence>
<reference evidence="7" key="1">
    <citation type="journal article" date="2021" name="PeerJ">
        <title>Extensive microbial diversity within the chicken gut microbiome revealed by metagenomics and culture.</title>
        <authorList>
            <person name="Gilroy R."/>
            <person name="Ravi A."/>
            <person name="Getino M."/>
            <person name="Pursley I."/>
            <person name="Horton D.L."/>
            <person name="Alikhan N.F."/>
            <person name="Baker D."/>
            <person name="Gharbi K."/>
            <person name="Hall N."/>
            <person name="Watson M."/>
            <person name="Adriaenssens E.M."/>
            <person name="Foster-Nyarko E."/>
            <person name="Jarju S."/>
            <person name="Secka A."/>
            <person name="Antonio M."/>
            <person name="Oren A."/>
            <person name="Chaudhuri R.R."/>
            <person name="La Ragione R."/>
            <person name="Hildebrand F."/>
            <person name="Pallen M.J."/>
        </authorList>
    </citation>
    <scope>NUCLEOTIDE SEQUENCE</scope>
    <source>
        <strain evidence="7">8470</strain>
    </source>
</reference>
<dbReference type="InterPro" id="IPR020892">
    <property type="entry name" value="Cyclophilin-type_PPIase_CS"/>
</dbReference>
<evidence type="ECO:0000256" key="5">
    <source>
        <dbReference type="SAM" id="SignalP"/>
    </source>
</evidence>
<keyword evidence="4 7" id="KW-0413">Isomerase</keyword>
<feature type="domain" description="PPIase cyclophilin-type" evidence="6">
    <location>
        <begin position="36"/>
        <end position="274"/>
    </location>
</feature>
<dbReference type="EMBL" id="JAHLFJ010000097">
    <property type="protein sequence ID" value="MBU3857023.1"/>
    <property type="molecule type" value="Genomic_DNA"/>
</dbReference>
<dbReference type="PROSITE" id="PS00170">
    <property type="entry name" value="CSA_PPIASE_1"/>
    <property type="match status" value="1"/>
</dbReference>
<dbReference type="Proteomes" id="UP000784286">
    <property type="component" value="Unassembled WGS sequence"/>
</dbReference>
<dbReference type="EC" id="5.2.1.8" evidence="2"/>
<evidence type="ECO:0000313" key="8">
    <source>
        <dbReference type="Proteomes" id="UP000784286"/>
    </source>
</evidence>
<evidence type="ECO:0000259" key="6">
    <source>
        <dbReference type="PROSITE" id="PS50072"/>
    </source>
</evidence>
<sequence>MKKPLILLTLALTCGLMACSGQKKKDNMEETTVRLETTMGDITVKLYDETPGHRDNFIKLVKEGMYDNTLFHRVIKNFMIQAGDPESKTASDTASLGSGDVGYTIPAEFNPKFIHKKGALAAARQGDEVNPKKESSGCQFYIVTGQVFSEEQLLDLEQRMRDAQLTAIFNSLAQKRIKDIYKMRRAGDNDGLMALQDELENQAREIMKEETPVAFTPEQVKAYTTIGGAPHLDGAYTVFGEVTEGMDVIDRIQKVKTNKKDRPVENIRILKAVVEE</sequence>
<dbReference type="InterPro" id="IPR044666">
    <property type="entry name" value="Cyclophilin_A-like"/>
</dbReference>
<dbReference type="PROSITE" id="PS50072">
    <property type="entry name" value="CSA_PPIASE_2"/>
    <property type="match status" value="1"/>
</dbReference>
<keyword evidence="5" id="KW-0732">Signal</keyword>
<evidence type="ECO:0000256" key="4">
    <source>
        <dbReference type="ARBA" id="ARBA00023235"/>
    </source>
</evidence>
<protein>
    <recommendedName>
        <fullName evidence="2">peptidylprolyl isomerase</fullName>
        <ecNumber evidence="2">5.2.1.8</ecNumber>
    </recommendedName>
</protein>
<gene>
    <name evidence="7" type="ORF">H9928_10830</name>
</gene>
<dbReference type="PROSITE" id="PS51257">
    <property type="entry name" value="PROKAR_LIPOPROTEIN"/>
    <property type="match status" value="1"/>
</dbReference>
<name>A0A948X8I8_9BACT</name>
<proteinExistence type="inferred from homology"/>
<dbReference type="GO" id="GO:0006457">
    <property type="term" value="P:protein folding"/>
    <property type="evidence" value="ECO:0007669"/>
    <property type="project" value="InterPro"/>
</dbReference>
<accession>A0A948X8I8</accession>
<dbReference type="InterPro" id="IPR002130">
    <property type="entry name" value="Cyclophilin-type_PPIase_dom"/>
</dbReference>
<keyword evidence="3" id="KW-0697">Rotamase</keyword>
<evidence type="ECO:0000256" key="1">
    <source>
        <dbReference type="ARBA" id="ARBA00007365"/>
    </source>
</evidence>
<dbReference type="PANTHER" id="PTHR45625">
    <property type="entry name" value="PEPTIDYL-PROLYL CIS-TRANS ISOMERASE-RELATED"/>
    <property type="match status" value="1"/>
</dbReference>
<feature type="signal peptide" evidence="5">
    <location>
        <begin position="1"/>
        <end position="18"/>
    </location>
</feature>
<evidence type="ECO:0000256" key="2">
    <source>
        <dbReference type="ARBA" id="ARBA00013194"/>
    </source>
</evidence>
<evidence type="ECO:0000256" key="3">
    <source>
        <dbReference type="ARBA" id="ARBA00023110"/>
    </source>
</evidence>
<reference evidence="7" key="2">
    <citation type="submission" date="2021-04" db="EMBL/GenBank/DDBJ databases">
        <authorList>
            <person name="Gilroy R."/>
        </authorList>
    </citation>
    <scope>NUCLEOTIDE SEQUENCE</scope>
    <source>
        <strain evidence="7">8470</strain>
    </source>
</reference>
<dbReference type="GO" id="GO:0003755">
    <property type="term" value="F:peptidyl-prolyl cis-trans isomerase activity"/>
    <property type="evidence" value="ECO:0007669"/>
    <property type="project" value="UniProtKB-KW"/>
</dbReference>
<organism evidence="7 8">
    <name type="scientific">Candidatus Phocaeicola excrementipullorum</name>
    <dbReference type="NCBI Taxonomy" id="2838731"/>
    <lineage>
        <taxon>Bacteria</taxon>
        <taxon>Pseudomonadati</taxon>
        <taxon>Bacteroidota</taxon>
        <taxon>Bacteroidia</taxon>
        <taxon>Bacteroidales</taxon>
        <taxon>Bacteroidaceae</taxon>
        <taxon>Phocaeicola</taxon>
    </lineage>
</organism>
<dbReference type="CDD" id="cd00317">
    <property type="entry name" value="cyclophilin"/>
    <property type="match status" value="1"/>
</dbReference>
<comment type="similarity">
    <text evidence="1">Belongs to the cyclophilin-type PPIase family.</text>
</comment>